<protein>
    <recommendedName>
        <fullName evidence="3">Acetyltransferase</fullName>
    </recommendedName>
</protein>
<comment type="caution">
    <text evidence="1">The sequence shown here is derived from an EMBL/GenBank/DDBJ whole genome shotgun (WGS) entry which is preliminary data.</text>
</comment>
<reference evidence="1" key="2">
    <citation type="submission" date="2022-10" db="EMBL/GenBank/DDBJ databases">
        <authorList>
            <person name="Kostovova I."/>
            <person name="Moravkova M."/>
            <person name="Pechar R."/>
        </authorList>
    </citation>
    <scope>NUCLEOTIDE SEQUENCE</scope>
    <source>
        <strain evidence="1">M597B</strain>
    </source>
</reference>
<evidence type="ECO:0000313" key="2">
    <source>
        <dbReference type="Proteomes" id="UP001141961"/>
    </source>
</evidence>
<evidence type="ECO:0008006" key="3">
    <source>
        <dbReference type="Google" id="ProtNLM"/>
    </source>
</evidence>
<reference evidence="1" key="1">
    <citation type="journal article" date="2022" name="Microorganisms">
        <title>Antibiotic Susceptibility, Resistance Gene Determinants and Corresponding Genomic Regions in Lactobacillus amylovorus Isolates Derived from Wild Boars and Domestic Pigs.</title>
        <authorList>
            <person name="Moravkova M."/>
            <person name="Kostovova I."/>
            <person name="Kavanova K."/>
            <person name="Pechar R."/>
            <person name="Stanek S."/>
            <person name="Brychta A."/>
            <person name="Zeman M."/>
            <person name="Kubasova T."/>
        </authorList>
    </citation>
    <scope>NUCLEOTIDE SEQUENCE</scope>
    <source>
        <strain evidence="1">M597B</strain>
    </source>
</reference>
<name>A0AAW6B7C5_LACAM</name>
<dbReference type="AlphaFoldDB" id="A0AAW6B7C5"/>
<accession>A0AAW6B7C5</accession>
<dbReference type="Gene3D" id="3.40.630.30">
    <property type="match status" value="1"/>
</dbReference>
<organism evidence="1 2">
    <name type="scientific">Lactobacillus amylovorus</name>
    <dbReference type="NCBI Taxonomy" id="1604"/>
    <lineage>
        <taxon>Bacteria</taxon>
        <taxon>Bacillati</taxon>
        <taxon>Bacillota</taxon>
        <taxon>Bacilli</taxon>
        <taxon>Lactobacillales</taxon>
        <taxon>Lactobacillaceae</taxon>
        <taxon>Lactobacillus</taxon>
    </lineage>
</organism>
<dbReference type="RefSeq" id="WP_233994607.1">
    <property type="nucleotide sequence ID" value="NZ_CP049763.1"/>
</dbReference>
<evidence type="ECO:0000313" key="1">
    <source>
        <dbReference type="EMBL" id="MDB6246140.1"/>
    </source>
</evidence>
<gene>
    <name evidence="1" type="ORF">ODV14_02010</name>
</gene>
<dbReference type="EMBL" id="JAOTHD010000004">
    <property type="protein sequence ID" value="MDB6246140.1"/>
    <property type="molecule type" value="Genomic_DNA"/>
</dbReference>
<proteinExistence type="predicted"/>
<dbReference type="Proteomes" id="UP001141961">
    <property type="component" value="Unassembled WGS sequence"/>
</dbReference>
<sequence length="50" mass="6035">MIRKYQKSDLDALMQIWLEGNLDAHDFIDPSYWHDNYELVKKSCRMLSCI</sequence>